<sequence length="164" mass="19355">MLIFLILFIYIMVKSKKNKLRQNVIKLLKIKKEQIMNKTKKFSKKLNKTIKNTSAFKNCENFCKNDYMVERKKQGKKDSKKYNVPYNPSKEDNKFTYDTCKKTFCNEKCEGYDLLGKNFELELKKNLNNGFKNTYSKKQIEILKKKGALSGCVDVTGIYNVFHK</sequence>
<protein>
    <submittedName>
        <fullName evidence="1">Uncharacterized protein</fullName>
    </submittedName>
</protein>
<reference evidence="1" key="1">
    <citation type="journal article" date="2020" name="Nature">
        <title>Giant virus diversity and host interactions through global metagenomics.</title>
        <authorList>
            <person name="Schulz F."/>
            <person name="Roux S."/>
            <person name="Paez-Espino D."/>
            <person name="Jungbluth S."/>
            <person name="Walsh D.A."/>
            <person name="Denef V.J."/>
            <person name="McMahon K.D."/>
            <person name="Konstantinidis K.T."/>
            <person name="Eloe-Fadrosh E.A."/>
            <person name="Kyrpides N.C."/>
            <person name="Woyke T."/>
        </authorList>
    </citation>
    <scope>NUCLEOTIDE SEQUENCE</scope>
    <source>
        <strain evidence="1">GVMAG-M-3300023174-144</strain>
    </source>
</reference>
<name>A0A6C0DFZ0_9ZZZZ</name>
<evidence type="ECO:0000313" key="1">
    <source>
        <dbReference type="EMBL" id="QHT15413.1"/>
    </source>
</evidence>
<dbReference type="EMBL" id="MN739609">
    <property type="protein sequence ID" value="QHT15413.1"/>
    <property type="molecule type" value="Genomic_DNA"/>
</dbReference>
<accession>A0A6C0DFZ0</accession>
<organism evidence="1">
    <name type="scientific">viral metagenome</name>
    <dbReference type="NCBI Taxonomy" id="1070528"/>
    <lineage>
        <taxon>unclassified sequences</taxon>
        <taxon>metagenomes</taxon>
        <taxon>organismal metagenomes</taxon>
    </lineage>
</organism>
<proteinExistence type="predicted"/>
<dbReference type="AlphaFoldDB" id="A0A6C0DFZ0"/>